<organism evidence="2 3">
    <name type="scientific">Hwanghaeella grinnelliae</name>
    <dbReference type="NCBI Taxonomy" id="2500179"/>
    <lineage>
        <taxon>Bacteria</taxon>
        <taxon>Pseudomonadati</taxon>
        <taxon>Pseudomonadota</taxon>
        <taxon>Alphaproteobacteria</taxon>
        <taxon>Rhodospirillales</taxon>
        <taxon>Rhodospirillaceae</taxon>
        <taxon>Hwanghaeella</taxon>
    </lineage>
</organism>
<evidence type="ECO:0000313" key="2">
    <source>
        <dbReference type="EMBL" id="RVU38937.1"/>
    </source>
</evidence>
<feature type="chain" id="PRO_5018691274" description="DUF3551 domain-containing protein" evidence="1">
    <location>
        <begin position="20"/>
        <end position="95"/>
    </location>
</feature>
<dbReference type="EMBL" id="SADE01000001">
    <property type="protein sequence ID" value="RVU38937.1"/>
    <property type="molecule type" value="Genomic_DNA"/>
</dbReference>
<gene>
    <name evidence="2" type="ORF">EOI86_06640</name>
</gene>
<evidence type="ECO:0000256" key="1">
    <source>
        <dbReference type="SAM" id="SignalP"/>
    </source>
</evidence>
<dbReference type="Proteomes" id="UP000287447">
    <property type="component" value="Unassembled WGS sequence"/>
</dbReference>
<dbReference type="AlphaFoldDB" id="A0A3S2WBZ1"/>
<proteinExistence type="predicted"/>
<accession>A0A3S2WBZ1</accession>
<keyword evidence="1" id="KW-0732">Signal</keyword>
<sequence length="95" mass="10604">MRIGLFLVPMFMLSANAYAANCTSYNFSVPKYETICFSQSKYQYRCVASEGRPAFSYVQKITLKSSLNDASICDYLDDEHAEPQGLPAGAKVLEK</sequence>
<comment type="caution">
    <text evidence="2">The sequence shown here is derived from an EMBL/GenBank/DDBJ whole genome shotgun (WGS) entry which is preliminary data.</text>
</comment>
<name>A0A3S2WBZ1_9PROT</name>
<protein>
    <recommendedName>
        <fullName evidence="4">DUF3551 domain-containing protein</fullName>
    </recommendedName>
</protein>
<evidence type="ECO:0008006" key="4">
    <source>
        <dbReference type="Google" id="ProtNLM"/>
    </source>
</evidence>
<dbReference type="RefSeq" id="WP_127764308.1">
    <property type="nucleotide sequence ID" value="NZ_SADE01000001.1"/>
</dbReference>
<keyword evidence="3" id="KW-1185">Reference proteome</keyword>
<reference evidence="3" key="1">
    <citation type="submission" date="2019-01" db="EMBL/GenBank/DDBJ databases">
        <title>Gri0909 isolated from a small marine red alga.</title>
        <authorList>
            <person name="Kim J."/>
            <person name="Jeong S.E."/>
            <person name="Jeon C.O."/>
        </authorList>
    </citation>
    <scope>NUCLEOTIDE SEQUENCE [LARGE SCALE GENOMIC DNA]</scope>
    <source>
        <strain evidence="3">Gri0909</strain>
    </source>
</reference>
<feature type="signal peptide" evidence="1">
    <location>
        <begin position="1"/>
        <end position="19"/>
    </location>
</feature>
<evidence type="ECO:0000313" key="3">
    <source>
        <dbReference type="Proteomes" id="UP000287447"/>
    </source>
</evidence>